<accession>A0A7L6AW82</accession>
<protein>
    <recommendedName>
        <fullName evidence="4">RHS repeat protein</fullName>
    </recommendedName>
</protein>
<dbReference type="KEGG" id="this:HZT40_19715"/>
<gene>
    <name evidence="2" type="ORF">HZT40_19715</name>
</gene>
<evidence type="ECO:0008006" key="4">
    <source>
        <dbReference type="Google" id="ProtNLM"/>
    </source>
</evidence>
<evidence type="ECO:0000256" key="1">
    <source>
        <dbReference type="SAM" id="MobiDB-lite"/>
    </source>
</evidence>
<keyword evidence="3" id="KW-1185">Reference proteome</keyword>
<dbReference type="Proteomes" id="UP000510621">
    <property type="component" value="Chromosome"/>
</dbReference>
<feature type="region of interest" description="Disordered" evidence="1">
    <location>
        <begin position="1"/>
        <end position="20"/>
    </location>
</feature>
<sequence length="48" mass="5180">MDTRKGITLGRDAAGNHTSNGLGQTYAWDGHGYLSQFSLSGVQKATYF</sequence>
<evidence type="ECO:0000313" key="3">
    <source>
        <dbReference type="Proteomes" id="UP000510621"/>
    </source>
</evidence>
<name>A0A7L6AW82_9GAMM</name>
<organism evidence="2 3">
    <name type="scientific">Candidatus Thiothrix singaporensis</name>
    <dbReference type="NCBI Taxonomy" id="2799669"/>
    <lineage>
        <taxon>Bacteria</taxon>
        <taxon>Pseudomonadati</taxon>
        <taxon>Pseudomonadota</taxon>
        <taxon>Gammaproteobacteria</taxon>
        <taxon>Thiotrichales</taxon>
        <taxon>Thiotrichaceae</taxon>
        <taxon>Thiothrix</taxon>
    </lineage>
</organism>
<reference evidence="2" key="1">
    <citation type="submission" date="2020-06" db="EMBL/GenBank/DDBJ databases">
        <title>Analysis procedures for assessing recovery of high quality, complete, closed genomes from Nanopore long read metagenome sequencing.</title>
        <authorList>
            <person name="Bessarab I."/>
            <person name="Arumugam K."/>
            <person name="Haryono M."/>
            <person name="Liu X."/>
            <person name="Roy S."/>
            <person name="Zuniga-Montanez R.E."/>
            <person name="Qiu G."/>
            <person name="Drautz-Moses D.I."/>
            <person name="Law Y.Y."/>
            <person name="Wuertz S."/>
            <person name="Lauro F.M."/>
            <person name="Huson D.H."/>
            <person name="Williams R.B."/>
        </authorList>
    </citation>
    <scope>NUCLEOTIDE SEQUENCE [LARGE SCALE GENOMIC DNA]</scope>
    <source>
        <strain evidence="2">SSD2</strain>
    </source>
</reference>
<evidence type="ECO:0000313" key="2">
    <source>
        <dbReference type="EMBL" id="QLQ33454.1"/>
    </source>
</evidence>
<proteinExistence type="predicted"/>
<dbReference type="EMBL" id="CP059265">
    <property type="protein sequence ID" value="QLQ33454.1"/>
    <property type="molecule type" value="Genomic_DNA"/>
</dbReference>
<dbReference type="AlphaFoldDB" id="A0A7L6AW82"/>